<dbReference type="HOGENOM" id="CLU_2027926_0_0_1"/>
<organism evidence="1">
    <name type="scientific">Rhizophagus irregularis (strain DAOM 181602 / DAOM 197198 / MUCL 43194)</name>
    <name type="common">Arbuscular mycorrhizal fungus</name>
    <name type="synonym">Glomus intraradices</name>
    <dbReference type="NCBI Taxonomy" id="747089"/>
    <lineage>
        <taxon>Eukaryota</taxon>
        <taxon>Fungi</taxon>
        <taxon>Fungi incertae sedis</taxon>
        <taxon>Mucoromycota</taxon>
        <taxon>Glomeromycotina</taxon>
        <taxon>Glomeromycetes</taxon>
        <taxon>Glomerales</taxon>
        <taxon>Glomeraceae</taxon>
        <taxon>Rhizophagus</taxon>
    </lineage>
</organism>
<sequence length="122" mass="14694">MFESIIVEYLDNTLKDFKDELYAILQRYNDKVNVHASARKKVKKLLDNFNSSFSSVEMRKFVYELEYHEEMRVNVTSAYTVEVIKDQRENQERINQLRRNTSENQFLYYLPVFHVQKGPKTT</sequence>
<gene>
    <name evidence="1" type="ORF">GLOINDRAFT_1558</name>
</gene>
<dbReference type="EMBL" id="KI274022">
    <property type="protein sequence ID" value="ESA24325.1"/>
    <property type="molecule type" value="Genomic_DNA"/>
</dbReference>
<name>U9UVA4_RHIID</name>
<dbReference type="VEuPathDB" id="FungiDB:RhiirFUN_011780"/>
<reference evidence="1" key="1">
    <citation type="submission" date="2013-07" db="EMBL/GenBank/DDBJ databases">
        <title>The genome of an arbuscular mycorrhizal fungus provides insights into the evolution of the oldest plant symbiosis.</title>
        <authorList>
            <consortium name="DOE Joint Genome Institute"/>
            <person name="Tisserant E."/>
            <person name="Malbreil M."/>
            <person name="Kuo A."/>
            <person name="Kohler A."/>
            <person name="Symeonidi A."/>
            <person name="Balestrini R."/>
            <person name="Charron P."/>
            <person name="Duensing N."/>
            <person name="Frei-dit-Frey N."/>
            <person name="Gianinazzi-Pearson V."/>
            <person name="Gilbert B."/>
            <person name="Handa Y."/>
            <person name="Hijri M."/>
            <person name="Kaul R."/>
            <person name="Kawaguchi M."/>
            <person name="Krajinski F."/>
            <person name="Lammers P."/>
            <person name="Lapierre D."/>
            <person name="Masclaux F.G."/>
            <person name="Murat C."/>
            <person name="Morin E."/>
            <person name="Ndikumana S."/>
            <person name="Pagni M."/>
            <person name="Petitpierre D."/>
            <person name="Requena N."/>
            <person name="Rosikiewicz P."/>
            <person name="Riley R."/>
            <person name="Saito K."/>
            <person name="San Clemente H."/>
            <person name="Shapiro H."/>
            <person name="van Tuinen D."/>
            <person name="Becard G."/>
            <person name="Bonfante P."/>
            <person name="Paszkowski U."/>
            <person name="Shachar-Hill Y."/>
            <person name="Young J.P."/>
            <person name="Sanders I.R."/>
            <person name="Henrissat B."/>
            <person name="Rensing S.A."/>
            <person name="Grigoriev I.V."/>
            <person name="Corradi N."/>
            <person name="Roux C."/>
            <person name="Martin F."/>
        </authorList>
    </citation>
    <scope>NUCLEOTIDE SEQUENCE</scope>
    <source>
        <strain evidence="1">DAOM 197198</strain>
    </source>
</reference>
<evidence type="ECO:0000313" key="1">
    <source>
        <dbReference type="EMBL" id="ESA24325.1"/>
    </source>
</evidence>
<proteinExistence type="predicted"/>
<protein>
    <submittedName>
        <fullName evidence="1">Uncharacterized protein</fullName>
    </submittedName>
</protein>
<accession>U9UVA4</accession>
<dbReference type="AlphaFoldDB" id="U9UVA4"/>